<dbReference type="GO" id="GO:0016151">
    <property type="term" value="F:nickel cation binding"/>
    <property type="evidence" value="ECO:0007669"/>
    <property type="project" value="InterPro"/>
</dbReference>
<reference evidence="2" key="1">
    <citation type="submission" date="2024-06" db="EMBL/GenBank/DDBJ databases">
        <title>Lacrimispora cavernae sp. nov., a novel anaerobe isolated from bat guano pile inside a cave.</title>
        <authorList>
            <person name="Miller S.L."/>
            <person name="Lu N."/>
            <person name="King J."/>
            <person name="Sankaranarayanan K."/>
            <person name="Lawson P.A."/>
        </authorList>
    </citation>
    <scope>NUCLEOTIDE SEQUENCE</scope>
    <source>
        <strain evidence="2">BS-2</strain>
    </source>
</reference>
<sequence length="236" mass="25650">MKSKIILISGGAAAGKTLAASNLIRHIQSAGKRSSVCKIDCLHSDDPAAYQALGVPFILGLSGDICPDHFLISNLEEMIAWNEQQKTQYLIIETAGLCNRCSPATAHTVSICVTDCTSSLRSPKKLGPMLTTADIILMTKIDMVSQAEKEIIHYNISSLNPTAHIFPVDGLSGYGSGLLFQYLESLPQTEWNSSDTLRHTMPAGVCSYCVGEKRIGTMYQQGIVEKMEFKEVPHVS</sequence>
<dbReference type="GO" id="GO:0051604">
    <property type="term" value="P:protein maturation"/>
    <property type="evidence" value="ECO:0007669"/>
    <property type="project" value="InterPro"/>
</dbReference>
<proteinExistence type="predicted"/>
<gene>
    <name evidence="2" type="ORF">ABFV83_12570</name>
</gene>
<dbReference type="GO" id="GO:0003924">
    <property type="term" value="F:GTPase activity"/>
    <property type="evidence" value="ECO:0007669"/>
    <property type="project" value="InterPro"/>
</dbReference>
<dbReference type="GO" id="GO:0008270">
    <property type="term" value="F:zinc ion binding"/>
    <property type="evidence" value="ECO:0007669"/>
    <property type="project" value="TreeGrafter"/>
</dbReference>
<dbReference type="AlphaFoldDB" id="A0AAU7PK26"/>
<dbReference type="PANTHER" id="PTHR30134">
    <property type="entry name" value="HYDROGENASE PROTEIN ASSEMBLY PROTEIN, NICKEL CHAPERONE"/>
    <property type="match status" value="1"/>
</dbReference>
<dbReference type="Pfam" id="PF02492">
    <property type="entry name" value="cobW"/>
    <property type="match status" value="1"/>
</dbReference>
<dbReference type="SUPFAM" id="SSF52540">
    <property type="entry name" value="P-loop containing nucleoside triphosphate hydrolases"/>
    <property type="match status" value="1"/>
</dbReference>
<dbReference type="InterPro" id="IPR003495">
    <property type="entry name" value="CobW/HypB/UreG_nucleotide-bd"/>
</dbReference>
<dbReference type="PANTHER" id="PTHR30134:SF1">
    <property type="entry name" value="COBW_HYPB_UREG NUCLEOTIDE-BINDING DOMAIN-CONTAINING PROTEIN"/>
    <property type="match status" value="1"/>
</dbReference>
<evidence type="ECO:0000313" key="2">
    <source>
        <dbReference type="EMBL" id="XBS52673.1"/>
    </source>
</evidence>
<protein>
    <submittedName>
        <fullName evidence="2">GTP-binding protein</fullName>
    </submittedName>
</protein>
<feature type="domain" description="CobW/HypB/UreG nucleotide-binding" evidence="1">
    <location>
        <begin position="5"/>
        <end position="166"/>
    </location>
</feature>
<dbReference type="InterPro" id="IPR004392">
    <property type="entry name" value="Hyd_mat_HypB"/>
</dbReference>
<dbReference type="InterPro" id="IPR027417">
    <property type="entry name" value="P-loop_NTPase"/>
</dbReference>
<dbReference type="Gene3D" id="3.40.50.300">
    <property type="entry name" value="P-loop containing nucleotide triphosphate hydrolases"/>
    <property type="match status" value="1"/>
</dbReference>
<dbReference type="EMBL" id="CP157940">
    <property type="protein sequence ID" value="XBS52673.1"/>
    <property type="molecule type" value="Genomic_DNA"/>
</dbReference>
<evidence type="ECO:0000259" key="1">
    <source>
        <dbReference type="Pfam" id="PF02492"/>
    </source>
</evidence>
<name>A0AAU7PK26_9FIRM</name>
<accession>A0AAU7PK26</accession>
<organism evidence="2">
    <name type="scientific">Lacrimispora sp. BS-2</name>
    <dbReference type="NCBI Taxonomy" id="3151850"/>
    <lineage>
        <taxon>Bacteria</taxon>
        <taxon>Bacillati</taxon>
        <taxon>Bacillota</taxon>
        <taxon>Clostridia</taxon>
        <taxon>Lachnospirales</taxon>
        <taxon>Lachnospiraceae</taxon>
        <taxon>Lacrimispora</taxon>
    </lineage>
</organism>
<dbReference type="RefSeq" id="WP_349944282.1">
    <property type="nucleotide sequence ID" value="NZ_CP157940.1"/>
</dbReference>